<evidence type="ECO:0000256" key="5">
    <source>
        <dbReference type="ARBA" id="ARBA00029500"/>
    </source>
</evidence>
<dbReference type="InterPro" id="IPR025943">
    <property type="entry name" value="Sigma_54_int_dom_ATP-bd_2"/>
</dbReference>
<evidence type="ECO:0000256" key="4">
    <source>
        <dbReference type="ARBA" id="ARBA00023125"/>
    </source>
</evidence>
<dbReference type="Pfam" id="PF00989">
    <property type="entry name" value="PAS"/>
    <property type="match status" value="1"/>
</dbReference>
<dbReference type="Pfam" id="PF25601">
    <property type="entry name" value="AAA_lid_14"/>
    <property type="match status" value="1"/>
</dbReference>
<dbReference type="GO" id="GO:0006355">
    <property type="term" value="P:regulation of DNA-templated transcription"/>
    <property type="evidence" value="ECO:0007669"/>
    <property type="project" value="InterPro"/>
</dbReference>
<proteinExistence type="predicted"/>
<comment type="caution">
    <text evidence="8">The sequence shown here is derived from an EMBL/GenBank/DDBJ whole genome shotgun (WGS) entry which is preliminary data.</text>
</comment>
<dbReference type="CDD" id="cd00009">
    <property type="entry name" value="AAA"/>
    <property type="match status" value="1"/>
</dbReference>
<dbReference type="InterPro" id="IPR003593">
    <property type="entry name" value="AAA+_ATPase"/>
</dbReference>
<dbReference type="InterPro" id="IPR013767">
    <property type="entry name" value="PAS_fold"/>
</dbReference>
<gene>
    <name evidence="8" type="ORF">I6U48_08590</name>
</gene>
<dbReference type="PANTHER" id="PTHR32071:SF57">
    <property type="entry name" value="C4-DICARBOXYLATE TRANSPORT TRANSCRIPTIONAL REGULATORY PROTEIN DCTD"/>
    <property type="match status" value="1"/>
</dbReference>
<dbReference type="InterPro" id="IPR025944">
    <property type="entry name" value="Sigma_54_int_dom_CS"/>
</dbReference>
<organism evidence="8 9">
    <name type="scientific">Clostridium thailandense</name>
    <dbReference type="NCBI Taxonomy" id="2794346"/>
    <lineage>
        <taxon>Bacteria</taxon>
        <taxon>Bacillati</taxon>
        <taxon>Bacillota</taxon>
        <taxon>Clostridia</taxon>
        <taxon>Eubacteriales</taxon>
        <taxon>Clostridiaceae</taxon>
        <taxon>Clostridium</taxon>
    </lineage>
</organism>
<dbReference type="PROSITE" id="PS50112">
    <property type="entry name" value="PAS"/>
    <property type="match status" value="1"/>
</dbReference>
<keyword evidence="9" id="KW-1185">Reference proteome</keyword>
<keyword evidence="4" id="KW-0238">DNA-binding</keyword>
<dbReference type="EMBL" id="JAEEGC010000036">
    <property type="protein sequence ID" value="MBV7272970.1"/>
    <property type="molecule type" value="Genomic_DNA"/>
</dbReference>
<dbReference type="InterPro" id="IPR025662">
    <property type="entry name" value="Sigma_54_int_dom_ATP-bd_1"/>
</dbReference>
<protein>
    <recommendedName>
        <fullName evidence="5">HTH-type transcriptional regulatory protein TyrR</fullName>
    </recommendedName>
</protein>
<dbReference type="Pfam" id="PF00158">
    <property type="entry name" value="Sigma54_activat"/>
    <property type="match status" value="1"/>
</dbReference>
<dbReference type="NCBIfam" id="TIGR00229">
    <property type="entry name" value="sensory_box"/>
    <property type="match status" value="1"/>
</dbReference>
<dbReference type="CDD" id="cd00130">
    <property type="entry name" value="PAS"/>
    <property type="match status" value="1"/>
</dbReference>
<dbReference type="Pfam" id="PF18024">
    <property type="entry name" value="HTH_50"/>
    <property type="match status" value="1"/>
</dbReference>
<accession>A0A949TIN1</accession>
<name>A0A949TIN1_9CLOT</name>
<reference evidence="8" key="1">
    <citation type="submission" date="2020-12" db="EMBL/GenBank/DDBJ databases">
        <title>Clostridium thailandense sp. nov., a novel acetogenic bacterium isolated from peat land soil in Thailand.</title>
        <authorList>
            <person name="Chaikitkaew S."/>
            <person name="Birkeland N.K."/>
        </authorList>
    </citation>
    <scope>NUCLEOTIDE SEQUENCE</scope>
    <source>
        <strain evidence="8">PL3</strain>
    </source>
</reference>
<dbReference type="GO" id="GO:0003677">
    <property type="term" value="F:DNA binding"/>
    <property type="evidence" value="ECO:0007669"/>
    <property type="project" value="UniProtKB-KW"/>
</dbReference>
<dbReference type="SMART" id="SM00091">
    <property type="entry name" value="PAS"/>
    <property type="match status" value="1"/>
</dbReference>
<dbReference type="PROSITE" id="PS00688">
    <property type="entry name" value="SIGMA54_INTERACT_3"/>
    <property type="match status" value="1"/>
</dbReference>
<feature type="domain" description="PAS" evidence="7">
    <location>
        <begin position="57"/>
        <end position="101"/>
    </location>
</feature>
<evidence type="ECO:0000313" key="8">
    <source>
        <dbReference type="EMBL" id="MBV7272970.1"/>
    </source>
</evidence>
<evidence type="ECO:0000256" key="1">
    <source>
        <dbReference type="ARBA" id="ARBA00022741"/>
    </source>
</evidence>
<dbReference type="InterPro" id="IPR000014">
    <property type="entry name" value="PAS"/>
</dbReference>
<dbReference type="PROSITE" id="PS50045">
    <property type="entry name" value="SIGMA54_INTERACT_4"/>
    <property type="match status" value="1"/>
</dbReference>
<dbReference type="SMART" id="SM00382">
    <property type="entry name" value="AAA"/>
    <property type="match status" value="1"/>
</dbReference>
<evidence type="ECO:0000256" key="3">
    <source>
        <dbReference type="ARBA" id="ARBA00022840"/>
    </source>
</evidence>
<evidence type="ECO:0000256" key="2">
    <source>
        <dbReference type="ARBA" id="ARBA00022797"/>
    </source>
</evidence>
<dbReference type="FunFam" id="3.40.50.300:FF:000006">
    <property type="entry name" value="DNA-binding transcriptional regulator NtrC"/>
    <property type="match status" value="1"/>
</dbReference>
<sequence>MLKKEVLDSIKNRISNIFSIIEKNSDNNNLKKIETNIRSELSKILTSLEIFDELIDENLDFKEIVENLDESVFITDGEGKVLYVNPSYEINTGIKPEEVLNYYVEDILEEGKLFKGGVTLEVIKKRTKATRLCTTYKTIPERVGYVNGVPVFDSEGNIKLIIASSRTILSFNSLQEDYGNFLQEIKSTRDPANIRILPTTEDEGIKKRMIGESRTMGNLWSIIEKVANTDATVLITGESGVGKELVSDEIYKRSKRKNMPFIKINCSSIPSNLLESELFGYEKGAFSGANVNGKPGLFELANKGTLLLDEIGEMPLELQAKLLRAIQNREIMRIGATKPINLDIRIIASTNVNLKKSMEDGKFRSDLYYRLSVVPIQIPPLRERIDDIPELCNHFLNSFINKHNRQVTLSDENINLMKMYNWPGNIRELENVIEYLVICCSDNAVVDNNVLVNLLNFASFDAESFSGGFGLKEAVESYEKKIIQKAVNSTKSLREASILLNIDASTISRKVKHYNI</sequence>
<evidence type="ECO:0000313" key="9">
    <source>
        <dbReference type="Proteomes" id="UP000694308"/>
    </source>
</evidence>
<dbReference type="AlphaFoldDB" id="A0A949TIN1"/>
<keyword evidence="1" id="KW-0547">Nucleotide-binding</keyword>
<dbReference type="PROSITE" id="PS00676">
    <property type="entry name" value="SIGMA54_INTERACT_2"/>
    <property type="match status" value="1"/>
</dbReference>
<dbReference type="InterPro" id="IPR002078">
    <property type="entry name" value="Sigma_54_int"/>
</dbReference>
<keyword evidence="3" id="KW-0067">ATP-binding</keyword>
<dbReference type="InterPro" id="IPR030828">
    <property type="entry name" value="HTH_TyrR"/>
</dbReference>
<dbReference type="GO" id="GO:0005524">
    <property type="term" value="F:ATP binding"/>
    <property type="evidence" value="ECO:0007669"/>
    <property type="project" value="UniProtKB-KW"/>
</dbReference>
<dbReference type="PROSITE" id="PS00675">
    <property type="entry name" value="SIGMA54_INTERACT_1"/>
    <property type="match status" value="1"/>
</dbReference>
<dbReference type="Proteomes" id="UP000694308">
    <property type="component" value="Unassembled WGS sequence"/>
</dbReference>
<keyword evidence="2" id="KW-0058">Aromatic hydrocarbons catabolism</keyword>
<dbReference type="PANTHER" id="PTHR32071">
    <property type="entry name" value="TRANSCRIPTIONAL REGULATORY PROTEIN"/>
    <property type="match status" value="1"/>
</dbReference>
<feature type="domain" description="Sigma-54 factor interaction" evidence="6">
    <location>
        <begin position="209"/>
        <end position="438"/>
    </location>
</feature>
<dbReference type="InterPro" id="IPR058031">
    <property type="entry name" value="AAA_lid_NorR"/>
</dbReference>
<evidence type="ECO:0000259" key="7">
    <source>
        <dbReference type="PROSITE" id="PS50112"/>
    </source>
</evidence>
<evidence type="ECO:0000259" key="6">
    <source>
        <dbReference type="PROSITE" id="PS50045"/>
    </source>
</evidence>
<dbReference type="RefSeq" id="WP_218320004.1">
    <property type="nucleotide sequence ID" value="NZ_JAEEGC010000036.1"/>
</dbReference>